<evidence type="ECO:0000313" key="12">
    <source>
        <dbReference type="RefSeq" id="XP_042563220.1"/>
    </source>
</evidence>
<dbReference type="GO" id="GO:0000977">
    <property type="term" value="F:RNA polymerase II transcription regulatory region sequence-specific DNA binding"/>
    <property type="evidence" value="ECO:0007669"/>
    <property type="project" value="TreeGrafter"/>
</dbReference>
<dbReference type="PROSITE" id="PS51042">
    <property type="entry name" value="CUT"/>
    <property type="match status" value="1"/>
</dbReference>
<dbReference type="FunFam" id="1.10.260.40:FF:000010">
    <property type="entry name" value="Cut-like homeobox 1a"/>
    <property type="match status" value="1"/>
</dbReference>
<dbReference type="RefSeq" id="XP_042563220.1">
    <property type="nucleotide sequence ID" value="XM_042707286.1"/>
</dbReference>
<feature type="coiled-coil region" evidence="8">
    <location>
        <begin position="3"/>
        <end position="33"/>
    </location>
</feature>
<sequence>MVMTDLERANQRAEAAEREAESLREQLTSTNTSLQLVSQRTPDTCLEAELCSKDREMTQLLEDVQRLQTSLTKLRESSANQIGSLQEQLNIKTNTLKELEGKLQQQGDYEEVKKELSILKSMEFGPTDGSVQDSSKPLEVLLLEKNRSLQSETASLRIAHNELSGSAGWKGKEAEPQQCPPSSATPLPPGRHPFSPLLLSAAASYRPNAKANCSAPLELLGSALPPVVSSFLQRQQLMHSLYSGGGGLLFAPPPFPALPPPTGAPPSPDLNGGGASPSPSPSPGVELPEGCGGGEAVDTAEVARHIKEQLIKHNIGQRVFGHYVLGLSQGSVSEILARPKPWSKLTVRGREPFHKMKHFLSDQQNVLALRSIQGRQR</sequence>
<keyword evidence="3 8" id="KW-0175">Coiled coil</keyword>
<evidence type="ECO:0000256" key="7">
    <source>
        <dbReference type="ARBA" id="ARBA00023242"/>
    </source>
</evidence>
<evidence type="ECO:0000256" key="3">
    <source>
        <dbReference type="ARBA" id="ARBA00023054"/>
    </source>
</evidence>
<dbReference type="GO" id="GO:0005634">
    <property type="term" value="C:nucleus"/>
    <property type="evidence" value="ECO:0007669"/>
    <property type="project" value="UniProtKB-SubCell"/>
</dbReference>
<dbReference type="PANTHER" id="PTHR14043:SF4">
    <property type="entry name" value="HOMEOBOX PROTEIN CUT-LIKE 1"/>
    <property type="match status" value="1"/>
</dbReference>
<keyword evidence="4" id="KW-0238">DNA-binding</keyword>
<comment type="subcellular location">
    <subcellularLocation>
        <location evidence="1">Nucleus</location>
    </subcellularLocation>
</comment>
<feature type="compositionally biased region" description="Pro residues" evidence="9">
    <location>
        <begin position="253"/>
        <end position="268"/>
    </location>
</feature>
<evidence type="ECO:0000256" key="9">
    <source>
        <dbReference type="SAM" id="MobiDB-lite"/>
    </source>
</evidence>
<name>A0A8M1KKW7_CLUHA</name>
<evidence type="ECO:0000256" key="5">
    <source>
        <dbReference type="ARBA" id="ARBA00023155"/>
    </source>
</evidence>
<dbReference type="OrthoDB" id="10257567at2759"/>
<evidence type="ECO:0000256" key="1">
    <source>
        <dbReference type="ARBA" id="ARBA00004123"/>
    </source>
</evidence>
<keyword evidence="7" id="KW-0539">Nucleus</keyword>
<dbReference type="PANTHER" id="PTHR14043">
    <property type="entry name" value="CCAAT DISPLACEMENT PROTEIN-RELATED"/>
    <property type="match status" value="1"/>
</dbReference>
<keyword evidence="6" id="KW-0804">Transcription</keyword>
<feature type="region of interest" description="Disordered" evidence="9">
    <location>
        <begin position="167"/>
        <end position="193"/>
    </location>
</feature>
<evidence type="ECO:0000256" key="8">
    <source>
        <dbReference type="SAM" id="Coils"/>
    </source>
</evidence>
<proteinExistence type="predicted"/>
<dbReference type="GO" id="GO:0000981">
    <property type="term" value="F:DNA-binding transcription factor activity, RNA polymerase II-specific"/>
    <property type="evidence" value="ECO:0007669"/>
    <property type="project" value="TreeGrafter"/>
</dbReference>
<organism evidence="11 12">
    <name type="scientific">Clupea harengus</name>
    <name type="common">Atlantic herring</name>
    <dbReference type="NCBI Taxonomy" id="7950"/>
    <lineage>
        <taxon>Eukaryota</taxon>
        <taxon>Metazoa</taxon>
        <taxon>Chordata</taxon>
        <taxon>Craniata</taxon>
        <taxon>Vertebrata</taxon>
        <taxon>Euteleostomi</taxon>
        <taxon>Actinopterygii</taxon>
        <taxon>Neopterygii</taxon>
        <taxon>Teleostei</taxon>
        <taxon>Clupei</taxon>
        <taxon>Clupeiformes</taxon>
        <taxon>Clupeoidei</taxon>
        <taxon>Clupeidae</taxon>
        <taxon>Clupea</taxon>
    </lineage>
</organism>
<dbReference type="Pfam" id="PF02376">
    <property type="entry name" value="CUT"/>
    <property type="match status" value="1"/>
</dbReference>
<dbReference type="AlphaFoldDB" id="A0A8M1KKW7"/>
<protein>
    <submittedName>
        <fullName evidence="12">Homeobox protein cut-like 1</fullName>
    </submittedName>
</protein>
<dbReference type="KEGG" id="char:122132669"/>
<evidence type="ECO:0000256" key="4">
    <source>
        <dbReference type="ARBA" id="ARBA00023125"/>
    </source>
</evidence>
<dbReference type="InterPro" id="IPR003350">
    <property type="entry name" value="CUT_dom"/>
</dbReference>
<evidence type="ECO:0000256" key="2">
    <source>
        <dbReference type="ARBA" id="ARBA00023015"/>
    </source>
</evidence>
<keyword evidence="11" id="KW-1185">Reference proteome</keyword>
<dbReference type="Proteomes" id="UP000515152">
    <property type="component" value="Unplaced"/>
</dbReference>
<evidence type="ECO:0000259" key="10">
    <source>
        <dbReference type="PROSITE" id="PS51042"/>
    </source>
</evidence>
<evidence type="ECO:0000313" key="11">
    <source>
        <dbReference type="Proteomes" id="UP000515152"/>
    </source>
</evidence>
<dbReference type="SMART" id="SM01109">
    <property type="entry name" value="CUT"/>
    <property type="match status" value="1"/>
</dbReference>
<feature type="region of interest" description="Disordered" evidence="9">
    <location>
        <begin position="253"/>
        <end position="294"/>
    </location>
</feature>
<reference evidence="12" key="1">
    <citation type="submission" date="2025-08" db="UniProtKB">
        <authorList>
            <consortium name="RefSeq"/>
        </authorList>
    </citation>
    <scope>IDENTIFICATION</scope>
</reference>
<evidence type="ECO:0000256" key="6">
    <source>
        <dbReference type="ARBA" id="ARBA00023163"/>
    </source>
</evidence>
<keyword evidence="5" id="KW-0371">Homeobox</keyword>
<accession>A0A8M1KKW7</accession>
<gene>
    <name evidence="12" type="primary">LOC122132669</name>
</gene>
<feature type="coiled-coil region" evidence="8">
    <location>
        <begin position="57"/>
        <end position="102"/>
    </location>
</feature>
<keyword evidence="2" id="KW-0805">Transcription regulation</keyword>
<feature type="non-terminal residue" evidence="12">
    <location>
        <position position="377"/>
    </location>
</feature>
<feature type="domain" description="CUT" evidence="10">
    <location>
        <begin position="288"/>
        <end position="375"/>
    </location>
</feature>
<dbReference type="GeneID" id="122132669"/>